<dbReference type="GO" id="GO:0046872">
    <property type="term" value="F:metal ion binding"/>
    <property type="evidence" value="ECO:0007669"/>
    <property type="project" value="UniProtKB-KW"/>
</dbReference>
<evidence type="ECO:0000256" key="1">
    <source>
        <dbReference type="ARBA" id="ARBA00022617"/>
    </source>
</evidence>
<evidence type="ECO:0000259" key="6">
    <source>
        <dbReference type="PROSITE" id="PS51007"/>
    </source>
</evidence>
<dbReference type="SUPFAM" id="SSF46626">
    <property type="entry name" value="Cytochrome c"/>
    <property type="match status" value="1"/>
</dbReference>
<dbReference type="Gene3D" id="1.10.760.10">
    <property type="entry name" value="Cytochrome c-like domain"/>
    <property type="match status" value="1"/>
</dbReference>
<keyword evidence="1 4" id="KW-0349">Heme</keyword>
<feature type="transmembrane region" description="Helical" evidence="5">
    <location>
        <begin position="56"/>
        <end position="76"/>
    </location>
</feature>
<protein>
    <recommendedName>
        <fullName evidence="6">Cytochrome c domain-containing protein</fullName>
    </recommendedName>
</protein>
<name>A0A2Z4ACW9_9BACT</name>
<feature type="transmembrane region" description="Helical" evidence="5">
    <location>
        <begin position="97"/>
        <end position="117"/>
    </location>
</feature>
<feature type="transmembrane region" description="Helical" evidence="5">
    <location>
        <begin position="31"/>
        <end position="50"/>
    </location>
</feature>
<feature type="domain" description="Cytochrome c" evidence="6">
    <location>
        <begin position="170"/>
        <end position="267"/>
    </location>
</feature>
<proteinExistence type="predicted"/>
<evidence type="ECO:0000256" key="4">
    <source>
        <dbReference type="PROSITE-ProRule" id="PRU00433"/>
    </source>
</evidence>
<keyword evidence="5" id="KW-1133">Transmembrane helix</keyword>
<accession>A0A2Z4ACW9</accession>
<evidence type="ECO:0000313" key="8">
    <source>
        <dbReference type="Proteomes" id="UP000247465"/>
    </source>
</evidence>
<dbReference type="GO" id="GO:0009055">
    <property type="term" value="F:electron transfer activity"/>
    <property type="evidence" value="ECO:0007669"/>
    <property type="project" value="InterPro"/>
</dbReference>
<dbReference type="Proteomes" id="UP000247465">
    <property type="component" value="Chromosome"/>
</dbReference>
<feature type="transmembrane region" description="Helical" evidence="5">
    <location>
        <begin position="6"/>
        <end position="24"/>
    </location>
</feature>
<dbReference type="EMBL" id="CP029803">
    <property type="protein sequence ID" value="AWT59155.1"/>
    <property type="molecule type" value="Genomic_DNA"/>
</dbReference>
<dbReference type="AlphaFoldDB" id="A0A2Z4ACW9"/>
<evidence type="ECO:0000256" key="3">
    <source>
        <dbReference type="ARBA" id="ARBA00023004"/>
    </source>
</evidence>
<dbReference type="PROSITE" id="PS51007">
    <property type="entry name" value="CYTC"/>
    <property type="match status" value="1"/>
</dbReference>
<evidence type="ECO:0000313" key="7">
    <source>
        <dbReference type="EMBL" id="AWT59155.1"/>
    </source>
</evidence>
<evidence type="ECO:0000256" key="5">
    <source>
        <dbReference type="SAM" id="Phobius"/>
    </source>
</evidence>
<dbReference type="Pfam" id="PF13442">
    <property type="entry name" value="Cytochrome_CBB3"/>
    <property type="match status" value="1"/>
</dbReference>
<gene>
    <name evidence="7" type="ORF">DF168_00335</name>
</gene>
<sequence>MPTILFIPLVFSAMLILYLVSRWRNLSWMNTLFWVVIWWIGMLLILRYAITPPLPVSIIQMFMGIITIALLFYIGADSQKLRETTGPIVRFLVDQKFKIPLIAVTLLIPLLVAWKVYLDMQTDIVAPVFGRSIHPAPPSKFSYEGKSVDLAKLENPYRKLETEDPKAFLQHVENGRRIYYDNCVFCHGDTLEGNGIYAHGFNPIPANLADSGTISQLQENYVFWRVAKGGPDLPDESGPWSSAMPAWEKFLTEEEIWDVIMFIYHFTNSSPRADMHMAH</sequence>
<keyword evidence="2 4" id="KW-0479">Metal-binding</keyword>
<dbReference type="KEGG" id="mtar:DF168_00335"/>
<dbReference type="GO" id="GO:0020037">
    <property type="term" value="F:heme binding"/>
    <property type="evidence" value="ECO:0007669"/>
    <property type="project" value="InterPro"/>
</dbReference>
<keyword evidence="5" id="KW-0472">Membrane</keyword>
<evidence type="ECO:0000256" key="2">
    <source>
        <dbReference type="ARBA" id="ARBA00022723"/>
    </source>
</evidence>
<organism evidence="7 8">
    <name type="scientific">Candidatus Moanibacter tarae</name>
    <dbReference type="NCBI Taxonomy" id="2200854"/>
    <lineage>
        <taxon>Bacteria</taxon>
        <taxon>Pseudomonadati</taxon>
        <taxon>Verrucomicrobiota</taxon>
        <taxon>Opitutia</taxon>
        <taxon>Puniceicoccales</taxon>
        <taxon>Puniceicoccales incertae sedis</taxon>
        <taxon>Candidatus Moanibacter</taxon>
    </lineage>
</organism>
<dbReference type="InterPro" id="IPR036909">
    <property type="entry name" value="Cyt_c-like_dom_sf"/>
</dbReference>
<keyword evidence="5" id="KW-0812">Transmembrane</keyword>
<reference evidence="7 8" key="1">
    <citation type="submission" date="2018-06" db="EMBL/GenBank/DDBJ databases">
        <title>Draft Genome Sequence of a Novel Marine Bacterium Related to the Verrucomicrobia.</title>
        <authorList>
            <person name="Vosseberg J."/>
            <person name="Martijn J."/>
            <person name="Ettema T.J.G."/>
        </authorList>
    </citation>
    <scope>NUCLEOTIDE SEQUENCE [LARGE SCALE GENOMIC DNA]</scope>
    <source>
        <strain evidence="7">TARA_B100001123</strain>
    </source>
</reference>
<dbReference type="InterPro" id="IPR009056">
    <property type="entry name" value="Cyt_c-like_dom"/>
</dbReference>
<keyword evidence="3 4" id="KW-0408">Iron</keyword>